<evidence type="ECO:0000313" key="2">
    <source>
        <dbReference type="Proteomes" id="UP000664940"/>
    </source>
</evidence>
<dbReference type="Proteomes" id="UP000664940">
    <property type="component" value="Unassembled WGS sequence"/>
</dbReference>
<accession>A0A833Z1E6</accession>
<gene>
    <name evidence="1" type="ORF">HJG60_008645</name>
</gene>
<organism evidence="1 2">
    <name type="scientific">Phyllostomus discolor</name>
    <name type="common">pale spear-nosed bat</name>
    <dbReference type="NCBI Taxonomy" id="89673"/>
    <lineage>
        <taxon>Eukaryota</taxon>
        <taxon>Metazoa</taxon>
        <taxon>Chordata</taxon>
        <taxon>Craniata</taxon>
        <taxon>Vertebrata</taxon>
        <taxon>Euteleostomi</taxon>
        <taxon>Mammalia</taxon>
        <taxon>Eutheria</taxon>
        <taxon>Laurasiatheria</taxon>
        <taxon>Chiroptera</taxon>
        <taxon>Yangochiroptera</taxon>
        <taxon>Phyllostomidae</taxon>
        <taxon>Phyllostominae</taxon>
        <taxon>Phyllostomus</taxon>
    </lineage>
</organism>
<protein>
    <submittedName>
        <fullName evidence="1">Uncharacterized protein</fullName>
    </submittedName>
</protein>
<name>A0A833Z1E6_9CHIR</name>
<comment type="caution">
    <text evidence="1">The sequence shown here is derived from an EMBL/GenBank/DDBJ whole genome shotgun (WGS) entry which is preliminary data.</text>
</comment>
<dbReference type="EMBL" id="JABVXQ010000012">
    <property type="protein sequence ID" value="KAF6084383.1"/>
    <property type="molecule type" value="Genomic_DNA"/>
</dbReference>
<dbReference type="AlphaFoldDB" id="A0A833Z1E6"/>
<proteinExistence type="predicted"/>
<evidence type="ECO:0000313" key="1">
    <source>
        <dbReference type="EMBL" id="KAF6084383.1"/>
    </source>
</evidence>
<reference evidence="1 2" key="1">
    <citation type="journal article" date="2020" name="Nature">
        <title>Six reference-quality genomes reveal evolution of bat adaptations.</title>
        <authorList>
            <person name="Jebb D."/>
            <person name="Huang Z."/>
            <person name="Pippel M."/>
            <person name="Hughes G.M."/>
            <person name="Lavrichenko K."/>
            <person name="Devanna P."/>
            <person name="Winkler S."/>
            <person name="Jermiin L.S."/>
            <person name="Skirmuntt E.C."/>
            <person name="Katzourakis A."/>
            <person name="Burkitt-Gray L."/>
            <person name="Ray D.A."/>
            <person name="Sullivan K.A.M."/>
            <person name="Roscito J.G."/>
            <person name="Kirilenko B.M."/>
            <person name="Davalos L.M."/>
            <person name="Corthals A.P."/>
            <person name="Power M.L."/>
            <person name="Jones G."/>
            <person name="Ransome R.D."/>
            <person name="Dechmann D.K.N."/>
            <person name="Locatelli A.G."/>
            <person name="Puechmaille S.J."/>
            <person name="Fedrigo O."/>
            <person name="Jarvis E.D."/>
            <person name="Hiller M."/>
            <person name="Vernes S.C."/>
            <person name="Myers E.W."/>
            <person name="Teeling E.C."/>
        </authorList>
    </citation>
    <scope>NUCLEOTIDE SEQUENCE [LARGE SCALE GENOMIC DNA]</scope>
    <source>
        <strain evidence="1">Bat1K_MPI-CBG_1</strain>
    </source>
</reference>
<sequence length="149" mass="16707">MGRAKREKVETDAPTGAAQVSGLERACLGTTREALNSAKQTERRETKPKACALLAQEERQHAKEVKHKQKGIQVNFLEELTLSETCLDVPGFKQPWAKWKWCWLPCLQCLPEIGSVGWAAPWKIRNGEASVNDPSAHQQITNLFKASRK</sequence>